<keyword evidence="3" id="KW-1185">Reference proteome</keyword>
<dbReference type="EMBL" id="MU853896">
    <property type="protein sequence ID" value="KAK3936052.1"/>
    <property type="molecule type" value="Genomic_DNA"/>
</dbReference>
<sequence length="75" mass="8024">MTVKPIVILGLMTFGPDESAGCRLTDLEDLEWALDEFLARGYTPKSTPRGATPAGSRRGGRARRGGKDGAENFGQ</sequence>
<dbReference type="Proteomes" id="UP001303473">
    <property type="component" value="Unassembled WGS sequence"/>
</dbReference>
<reference evidence="3" key="1">
    <citation type="journal article" date="2023" name="Mol. Phylogenet. Evol.">
        <title>Genome-scale phylogeny and comparative genomics of the fungal order Sordariales.</title>
        <authorList>
            <person name="Hensen N."/>
            <person name="Bonometti L."/>
            <person name="Westerberg I."/>
            <person name="Brannstrom I.O."/>
            <person name="Guillou S."/>
            <person name="Cros-Aarteil S."/>
            <person name="Calhoun S."/>
            <person name="Haridas S."/>
            <person name="Kuo A."/>
            <person name="Mondo S."/>
            <person name="Pangilinan J."/>
            <person name="Riley R."/>
            <person name="LaButti K."/>
            <person name="Andreopoulos B."/>
            <person name="Lipzen A."/>
            <person name="Chen C."/>
            <person name="Yan M."/>
            <person name="Daum C."/>
            <person name="Ng V."/>
            <person name="Clum A."/>
            <person name="Steindorff A."/>
            <person name="Ohm R.A."/>
            <person name="Martin F."/>
            <person name="Silar P."/>
            <person name="Natvig D.O."/>
            <person name="Lalanne C."/>
            <person name="Gautier V."/>
            <person name="Ament-Velasquez S.L."/>
            <person name="Kruys A."/>
            <person name="Hutchinson M.I."/>
            <person name="Powell A.J."/>
            <person name="Barry K."/>
            <person name="Miller A.N."/>
            <person name="Grigoriev I.V."/>
            <person name="Debuchy R."/>
            <person name="Gladieux P."/>
            <person name="Hiltunen Thoren M."/>
            <person name="Johannesson H."/>
        </authorList>
    </citation>
    <scope>NUCLEOTIDE SEQUENCE [LARGE SCALE GENOMIC DNA]</scope>
    <source>
        <strain evidence="3">CBS 340.73</strain>
    </source>
</reference>
<gene>
    <name evidence="2" type="ORF">QBC46DRAFT_346006</name>
</gene>
<evidence type="ECO:0000313" key="2">
    <source>
        <dbReference type="EMBL" id="KAK3936052.1"/>
    </source>
</evidence>
<feature type="region of interest" description="Disordered" evidence="1">
    <location>
        <begin position="42"/>
        <end position="75"/>
    </location>
</feature>
<name>A0AAN6MYU4_9PEZI</name>
<dbReference type="AlphaFoldDB" id="A0AAN6MYU4"/>
<organism evidence="2 3">
    <name type="scientific">Diplogelasinospora grovesii</name>
    <dbReference type="NCBI Taxonomy" id="303347"/>
    <lineage>
        <taxon>Eukaryota</taxon>
        <taxon>Fungi</taxon>
        <taxon>Dikarya</taxon>
        <taxon>Ascomycota</taxon>
        <taxon>Pezizomycotina</taxon>
        <taxon>Sordariomycetes</taxon>
        <taxon>Sordariomycetidae</taxon>
        <taxon>Sordariales</taxon>
        <taxon>Diplogelasinosporaceae</taxon>
        <taxon>Diplogelasinospora</taxon>
    </lineage>
</organism>
<protein>
    <submittedName>
        <fullName evidence="2">Uncharacterized protein</fullName>
    </submittedName>
</protein>
<proteinExistence type="predicted"/>
<feature type="compositionally biased region" description="Basic and acidic residues" evidence="1">
    <location>
        <begin position="65"/>
        <end position="75"/>
    </location>
</feature>
<evidence type="ECO:0000313" key="3">
    <source>
        <dbReference type="Proteomes" id="UP001303473"/>
    </source>
</evidence>
<accession>A0AAN6MYU4</accession>
<comment type="caution">
    <text evidence="2">The sequence shown here is derived from an EMBL/GenBank/DDBJ whole genome shotgun (WGS) entry which is preliminary data.</text>
</comment>
<evidence type="ECO:0000256" key="1">
    <source>
        <dbReference type="SAM" id="MobiDB-lite"/>
    </source>
</evidence>